<evidence type="ECO:0008006" key="13">
    <source>
        <dbReference type="Google" id="ProtNLM"/>
    </source>
</evidence>
<reference evidence="11 12" key="1">
    <citation type="submission" date="2018-02" db="EMBL/GenBank/DDBJ databases">
        <title>Genome sequence of the basidiomycete white-rot fungus Phlebia centrifuga.</title>
        <authorList>
            <person name="Granchi Z."/>
            <person name="Peng M."/>
            <person name="de Vries R.P."/>
            <person name="Hilden K."/>
            <person name="Makela M.R."/>
            <person name="Grigoriev I."/>
            <person name="Riley R."/>
        </authorList>
    </citation>
    <scope>NUCLEOTIDE SEQUENCE [LARGE SCALE GENOMIC DNA]</scope>
    <source>
        <strain evidence="11 12">FBCC195</strain>
    </source>
</reference>
<keyword evidence="7 8" id="KW-0472">Membrane</keyword>
<dbReference type="EMBL" id="MLYV02001285">
    <property type="protein sequence ID" value="PSR71469.1"/>
    <property type="molecule type" value="Genomic_DNA"/>
</dbReference>
<dbReference type="Gene3D" id="1.20.1560.10">
    <property type="entry name" value="ABC transporter type 1, transmembrane domain"/>
    <property type="match status" value="1"/>
</dbReference>
<dbReference type="GO" id="GO:0005524">
    <property type="term" value="F:ATP binding"/>
    <property type="evidence" value="ECO:0007669"/>
    <property type="project" value="UniProtKB-KW"/>
</dbReference>
<dbReference type="PANTHER" id="PTHR24223">
    <property type="entry name" value="ATP-BINDING CASSETTE SUB-FAMILY C"/>
    <property type="match status" value="1"/>
</dbReference>
<evidence type="ECO:0000256" key="1">
    <source>
        <dbReference type="ARBA" id="ARBA00004141"/>
    </source>
</evidence>
<protein>
    <recommendedName>
        <fullName evidence="13">P-loop containing nucleoside triphosphate hydrolase protein</fullName>
    </recommendedName>
</protein>
<evidence type="ECO:0000256" key="4">
    <source>
        <dbReference type="ARBA" id="ARBA00022741"/>
    </source>
</evidence>
<evidence type="ECO:0000256" key="8">
    <source>
        <dbReference type="SAM" id="Phobius"/>
    </source>
</evidence>
<dbReference type="CDD" id="cd18604">
    <property type="entry name" value="ABC_6TM_VMR1_D2_like"/>
    <property type="match status" value="1"/>
</dbReference>
<evidence type="ECO:0000259" key="9">
    <source>
        <dbReference type="PROSITE" id="PS50893"/>
    </source>
</evidence>
<evidence type="ECO:0000256" key="3">
    <source>
        <dbReference type="ARBA" id="ARBA00022692"/>
    </source>
</evidence>
<feature type="non-terminal residue" evidence="11">
    <location>
        <position position="1"/>
    </location>
</feature>
<dbReference type="OrthoDB" id="6500128at2759"/>
<feature type="transmembrane region" description="Helical" evidence="8">
    <location>
        <begin position="283"/>
        <end position="302"/>
    </location>
</feature>
<keyword evidence="3 8" id="KW-0812">Transmembrane</keyword>
<dbReference type="Gene3D" id="3.40.50.300">
    <property type="entry name" value="P-loop containing nucleotide triphosphate hydrolases"/>
    <property type="match status" value="3"/>
</dbReference>
<dbReference type="Pfam" id="PF00664">
    <property type="entry name" value="ABC_membrane"/>
    <property type="match status" value="1"/>
</dbReference>
<dbReference type="InterPro" id="IPR011527">
    <property type="entry name" value="ABC1_TM_dom"/>
</dbReference>
<dbReference type="GO" id="GO:0140359">
    <property type="term" value="F:ABC-type transporter activity"/>
    <property type="evidence" value="ECO:0007669"/>
    <property type="project" value="InterPro"/>
</dbReference>
<evidence type="ECO:0000256" key="2">
    <source>
        <dbReference type="ARBA" id="ARBA00022448"/>
    </source>
</evidence>
<dbReference type="SMART" id="SM00382">
    <property type="entry name" value="AAA"/>
    <property type="match status" value="2"/>
</dbReference>
<evidence type="ECO:0000313" key="11">
    <source>
        <dbReference type="EMBL" id="PSR71469.1"/>
    </source>
</evidence>
<feature type="domain" description="ABC transporter" evidence="9">
    <location>
        <begin position="500"/>
        <end position="737"/>
    </location>
</feature>
<dbReference type="PANTHER" id="PTHR24223:SF356">
    <property type="entry name" value="ATP-BINDING CASSETTE TRANSPORTER ABC4"/>
    <property type="match status" value="1"/>
</dbReference>
<feature type="transmembrane region" description="Helical" evidence="8">
    <location>
        <begin position="372"/>
        <end position="400"/>
    </location>
</feature>
<dbReference type="FunFam" id="3.40.50.300:FF:000838">
    <property type="entry name" value="ABC multidrug transporter (Eurofung)"/>
    <property type="match status" value="1"/>
</dbReference>
<keyword evidence="5" id="KW-0067">ATP-binding</keyword>
<dbReference type="Proteomes" id="UP000186601">
    <property type="component" value="Unassembled WGS sequence"/>
</dbReference>
<dbReference type="PROSITE" id="PS50893">
    <property type="entry name" value="ABC_TRANSPORTER_2"/>
    <property type="match status" value="1"/>
</dbReference>
<evidence type="ECO:0000256" key="7">
    <source>
        <dbReference type="ARBA" id="ARBA00023136"/>
    </source>
</evidence>
<comment type="subcellular location">
    <subcellularLocation>
        <location evidence="1">Membrane</location>
        <topology evidence="1">Multi-pass membrane protein</topology>
    </subcellularLocation>
</comment>
<dbReference type="InterPro" id="IPR050173">
    <property type="entry name" value="ABC_transporter_C-like"/>
</dbReference>
<evidence type="ECO:0000313" key="12">
    <source>
        <dbReference type="Proteomes" id="UP000186601"/>
    </source>
</evidence>
<accession>A0A2R6NGM2</accession>
<dbReference type="SUPFAM" id="SSF90123">
    <property type="entry name" value="ABC transporter transmembrane region"/>
    <property type="match status" value="1"/>
</dbReference>
<sequence length="753" mass="82791">QATEDVVIDASAVHKDELGCANAHFTWTNDPTDGTVTPSRQTFRLRIDDDLIFKQGSFNLIVGPTGSGKTSILMALLGEMHYIPLGPNSWINLPRDGGVAFAAQESWVQNETIRDNILFGAPYDEERYKKGDLIRGRTVILVTHNVAMASPLADFVVSIGADGCIASQGSVSETLAKDSKLVEEFKHEGEAIELNENEDENEVIDSEVKDGKLIVTEEVEEGHVSIGAFMLFLRAAGGKWPILFWLNYIGSDSMAEICDAMEMWWLGWWAGKYAIHDKGEVSVIYYLSVYSTIVLGVVLFHISASLTWTCGSIRASRSIHRQLLTSLLGSTFRWLDVTPTSRVIARCTQDIQAVDGDIASNLGYLSNITLSMITALGAVIIYTPSFVFPALLLAALGGYLGQIYMKAQLSVKREMSNTKSPVLAIFGGAITGLTSIRAYSAQQAFKEETLERLDRYIRASRSFYNLNRLERIRQYLVVEQEPTPKDGGEPPAYWPSSGELRVDNLSARYSPEGPKVLQNISFHIKAGQRVGIVGRTGSGKSTLTLALLRCIYTEGTVWYDGMETNSLNLDALRSNITIIPQVPELLSGTLRQNLDMFNQYDDATLNDALRAAGLFSLQRLQDENRLTLDSKIASAGGNLSVGQRQIIALARAIVRQSKLLILDEATSAIDYETDSIIQTSLRTELGSDVTVITIAHRLQTIMDSDKIMVVDAGRLIEFDKPKVLLETKNGLLRSLVEESADKEALLAVAEGKA</sequence>
<dbReference type="CDD" id="cd03244">
    <property type="entry name" value="ABCC_MRP_domain2"/>
    <property type="match status" value="1"/>
</dbReference>
<proteinExistence type="predicted"/>
<organism evidence="11 12">
    <name type="scientific">Hermanssonia centrifuga</name>
    <dbReference type="NCBI Taxonomy" id="98765"/>
    <lineage>
        <taxon>Eukaryota</taxon>
        <taxon>Fungi</taxon>
        <taxon>Dikarya</taxon>
        <taxon>Basidiomycota</taxon>
        <taxon>Agaricomycotina</taxon>
        <taxon>Agaricomycetes</taxon>
        <taxon>Polyporales</taxon>
        <taxon>Meruliaceae</taxon>
        <taxon>Hermanssonia</taxon>
    </lineage>
</organism>
<dbReference type="AlphaFoldDB" id="A0A2R6NGM2"/>
<dbReference type="STRING" id="98765.A0A2R6NGM2"/>
<dbReference type="InterPro" id="IPR003593">
    <property type="entry name" value="AAA+_ATPase"/>
</dbReference>
<evidence type="ECO:0000256" key="5">
    <source>
        <dbReference type="ARBA" id="ARBA00022840"/>
    </source>
</evidence>
<keyword evidence="6 8" id="KW-1133">Transmembrane helix</keyword>
<evidence type="ECO:0000256" key="6">
    <source>
        <dbReference type="ARBA" id="ARBA00022989"/>
    </source>
</evidence>
<keyword evidence="12" id="KW-1185">Reference proteome</keyword>
<dbReference type="GO" id="GO:0016020">
    <property type="term" value="C:membrane"/>
    <property type="evidence" value="ECO:0007669"/>
    <property type="project" value="UniProtKB-SubCell"/>
</dbReference>
<dbReference type="GO" id="GO:0016887">
    <property type="term" value="F:ATP hydrolysis activity"/>
    <property type="evidence" value="ECO:0007669"/>
    <property type="project" value="InterPro"/>
</dbReference>
<keyword evidence="2" id="KW-0813">Transport</keyword>
<comment type="caution">
    <text evidence="11">The sequence shown here is derived from an EMBL/GenBank/DDBJ whole genome shotgun (WGS) entry which is preliminary data.</text>
</comment>
<dbReference type="InterPro" id="IPR036640">
    <property type="entry name" value="ABC1_TM_sf"/>
</dbReference>
<dbReference type="Pfam" id="PF00005">
    <property type="entry name" value="ABC_tran"/>
    <property type="match status" value="1"/>
</dbReference>
<name>A0A2R6NGM2_9APHY</name>
<dbReference type="InterPro" id="IPR003439">
    <property type="entry name" value="ABC_transporter-like_ATP-bd"/>
</dbReference>
<feature type="domain" description="ABC transmembrane type-1" evidence="10">
    <location>
        <begin position="257"/>
        <end position="478"/>
    </location>
</feature>
<dbReference type="PROSITE" id="PS50929">
    <property type="entry name" value="ABC_TM1F"/>
    <property type="match status" value="1"/>
</dbReference>
<dbReference type="SUPFAM" id="SSF52540">
    <property type="entry name" value="P-loop containing nucleoside triphosphate hydrolases"/>
    <property type="match status" value="2"/>
</dbReference>
<gene>
    <name evidence="11" type="ORF">PHLCEN_2v12736</name>
</gene>
<keyword evidence="4" id="KW-0547">Nucleotide-binding</keyword>
<evidence type="ECO:0000259" key="10">
    <source>
        <dbReference type="PROSITE" id="PS50929"/>
    </source>
</evidence>
<dbReference type="InterPro" id="IPR027417">
    <property type="entry name" value="P-loop_NTPase"/>
</dbReference>
<feature type="transmembrane region" description="Helical" evidence="8">
    <location>
        <begin position="421"/>
        <end position="439"/>
    </location>
</feature>